<dbReference type="EMBL" id="NKCK01000613">
    <property type="protein sequence ID" value="RSL79368.1"/>
    <property type="molecule type" value="Genomic_DNA"/>
</dbReference>
<keyword evidence="3" id="KW-1185">Reference proteome</keyword>
<keyword evidence="1" id="KW-0732">Signal</keyword>
<organism evidence="2 3">
    <name type="scientific">Fusarium oligoseptatum</name>
    <dbReference type="NCBI Taxonomy" id="2604345"/>
    <lineage>
        <taxon>Eukaryota</taxon>
        <taxon>Fungi</taxon>
        <taxon>Dikarya</taxon>
        <taxon>Ascomycota</taxon>
        <taxon>Pezizomycotina</taxon>
        <taxon>Sordariomycetes</taxon>
        <taxon>Hypocreomycetidae</taxon>
        <taxon>Hypocreales</taxon>
        <taxon>Nectriaceae</taxon>
        <taxon>Fusarium</taxon>
        <taxon>Fusarium solani species complex</taxon>
    </lineage>
</organism>
<evidence type="ECO:0000256" key="1">
    <source>
        <dbReference type="SAM" id="SignalP"/>
    </source>
</evidence>
<dbReference type="Proteomes" id="UP000287144">
    <property type="component" value="Unassembled WGS sequence"/>
</dbReference>
<evidence type="ECO:0000313" key="2">
    <source>
        <dbReference type="EMBL" id="RSL79368.1"/>
    </source>
</evidence>
<reference evidence="2 3" key="1">
    <citation type="submission" date="2017-06" db="EMBL/GenBank/DDBJ databases">
        <title>Comparative genomic analysis of Ambrosia Fusariam Clade fungi.</title>
        <authorList>
            <person name="Stajich J.E."/>
            <person name="Carrillo J."/>
            <person name="Kijimoto T."/>
            <person name="Eskalen A."/>
            <person name="O'Donnell K."/>
            <person name="Kasson M."/>
        </authorList>
    </citation>
    <scope>NUCLEOTIDE SEQUENCE [LARGE SCALE GENOMIC DNA]</scope>
    <source>
        <strain evidence="2 3">NRRL62579</strain>
    </source>
</reference>
<protein>
    <recommendedName>
        <fullName evidence="4">Secreted protein</fullName>
    </recommendedName>
</protein>
<feature type="signal peptide" evidence="1">
    <location>
        <begin position="1"/>
        <end position="18"/>
    </location>
</feature>
<feature type="chain" id="PRO_5019378061" description="Secreted protein" evidence="1">
    <location>
        <begin position="19"/>
        <end position="73"/>
    </location>
</feature>
<comment type="caution">
    <text evidence="2">The sequence shown here is derived from an EMBL/GenBank/DDBJ whole genome shotgun (WGS) entry which is preliminary data.</text>
</comment>
<dbReference type="AlphaFoldDB" id="A0A428RPH1"/>
<evidence type="ECO:0008006" key="4">
    <source>
        <dbReference type="Google" id="ProtNLM"/>
    </source>
</evidence>
<name>A0A428RPH1_9HYPO</name>
<accession>A0A428RPH1</accession>
<evidence type="ECO:0000313" key="3">
    <source>
        <dbReference type="Proteomes" id="UP000287144"/>
    </source>
</evidence>
<sequence>MCTLTFFLAATVWHCAPGRPLRQSYTVLLPSRRINSVWACIVFKVDVCANYLAIRRDSASKLPELPYNSRQVD</sequence>
<proteinExistence type="predicted"/>
<gene>
    <name evidence="2" type="ORF">CEP52_017532</name>
</gene>